<organism evidence="1">
    <name type="scientific">marine metagenome</name>
    <dbReference type="NCBI Taxonomy" id="408172"/>
    <lineage>
        <taxon>unclassified sequences</taxon>
        <taxon>metagenomes</taxon>
        <taxon>ecological metagenomes</taxon>
    </lineage>
</organism>
<accession>A0A383ALD2</accession>
<dbReference type="EMBL" id="UINC01193128">
    <property type="protein sequence ID" value="SVE08582.1"/>
    <property type="molecule type" value="Genomic_DNA"/>
</dbReference>
<gene>
    <name evidence="1" type="ORF">METZ01_LOCUS461436</name>
</gene>
<name>A0A383ALD2_9ZZZZ</name>
<dbReference type="AlphaFoldDB" id="A0A383ALD2"/>
<protein>
    <submittedName>
        <fullName evidence="1">Uncharacterized protein</fullName>
    </submittedName>
</protein>
<sequence length="83" mass="9233">MSTRTSKLTSSTIRTISQDLLNHSTGPIIRSSFGALWPTLRLVVLHRAVGVPPARRPRIVYSQPNPPLPKLTLIPHGLYKRPT</sequence>
<reference evidence="1" key="1">
    <citation type="submission" date="2018-05" db="EMBL/GenBank/DDBJ databases">
        <authorList>
            <person name="Lanie J.A."/>
            <person name="Ng W.-L."/>
            <person name="Kazmierczak K.M."/>
            <person name="Andrzejewski T.M."/>
            <person name="Davidsen T.M."/>
            <person name="Wayne K.J."/>
            <person name="Tettelin H."/>
            <person name="Glass J.I."/>
            <person name="Rusch D."/>
            <person name="Podicherti R."/>
            <person name="Tsui H.-C.T."/>
            <person name="Winkler M.E."/>
        </authorList>
    </citation>
    <scope>NUCLEOTIDE SEQUENCE</scope>
</reference>
<evidence type="ECO:0000313" key="1">
    <source>
        <dbReference type="EMBL" id="SVE08582.1"/>
    </source>
</evidence>
<proteinExistence type="predicted"/>
<feature type="non-terminal residue" evidence="1">
    <location>
        <position position="83"/>
    </location>
</feature>